<evidence type="ECO:0000256" key="1">
    <source>
        <dbReference type="RuleBase" id="RU362006"/>
    </source>
</evidence>
<dbReference type="PANTHER" id="PTHR12300">
    <property type="entry name" value="HVA22-LIKE PROTEINS"/>
    <property type="match status" value="1"/>
</dbReference>
<gene>
    <name evidence="3" type="ORF">KP509_01G095300</name>
</gene>
<feature type="region of interest" description="Disordered" evidence="2">
    <location>
        <begin position="147"/>
        <end position="189"/>
    </location>
</feature>
<evidence type="ECO:0000256" key="2">
    <source>
        <dbReference type="SAM" id="MobiDB-lite"/>
    </source>
</evidence>
<proteinExistence type="inferred from homology"/>
<dbReference type="EMBL" id="CM035406">
    <property type="protein sequence ID" value="KAH7447175.1"/>
    <property type="molecule type" value="Genomic_DNA"/>
</dbReference>
<organism evidence="3 4">
    <name type="scientific">Ceratopteris richardii</name>
    <name type="common">Triangle waterfern</name>
    <dbReference type="NCBI Taxonomy" id="49495"/>
    <lineage>
        <taxon>Eukaryota</taxon>
        <taxon>Viridiplantae</taxon>
        <taxon>Streptophyta</taxon>
        <taxon>Embryophyta</taxon>
        <taxon>Tracheophyta</taxon>
        <taxon>Polypodiopsida</taxon>
        <taxon>Polypodiidae</taxon>
        <taxon>Polypodiales</taxon>
        <taxon>Pteridineae</taxon>
        <taxon>Pteridaceae</taxon>
        <taxon>Parkerioideae</taxon>
        <taxon>Ceratopteris</taxon>
    </lineage>
</organism>
<comment type="similarity">
    <text evidence="1">Belongs to the DP1 family.</text>
</comment>
<feature type="compositionally biased region" description="Polar residues" evidence="2">
    <location>
        <begin position="222"/>
        <end position="231"/>
    </location>
</feature>
<protein>
    <recommendedName>
        <fullName evidence="1">HVA22-like protein</fullName>
    </recommendedName>
</protein>
<evidence type="ECO:0000313" key="3">
    <source>
        <dbReference type="EMBL" id="KAH7447175.1"/>
    </source>
</evidence>
<feature type="region of interest" description="Disordered" evidence="2">
    <location>
        <begin position="222"/>
        <end position="246"/>
    </location>
</feature>
<dbReference type="OrthoDB" id="434647at2759"/>
<dbReference type="EMBL" id="CM035406">
    <property type="protein sequence ID" value="KAH7447174.1"/>
    <property type="molecule type" value="Genomic_DNA"/>
</dbReference>
<feature type="compositionally biased region" description="Polar residues" evidence="2">
    <location>
        <begin position="263"/>
        <end position="277"/>
    </location>
</feature>
<dbReference type="Proteomes" id="UP000825935">
    <property type="component" value="Chromosome 1"/>
</dbReference>
<reference evidence="3" key="1">
    <citation type="submission" date="2021-08" db="EMBL/GenBank/DDBJ databases">
        <title>WGS assembly of Ceratopteris richardii.</title>
        <authorList>
            <person name="Marchant D.B."/>
            <person name="Chen G."/>
            <person name="Jenkins J."/>
            <person name="Shu S."/>
            <person name="Leebens-Mack J."/>
            <person name="Grimwood J."/>
            <person name="Schmutz J."/>
            <person name="Soltis P."/>
            <person name="Soltis D."/>
            <person name="Chen Z.-H."/>
        </authorList>
    </citation>
    <scope>NUCLEOTIDE SEQUENCE</scope>
    <source>
        <strain evidence="3">Whitten #5841</strain>
        <tissue evidence="3">Leaf</tissue>
    </source>
</reference>
<keyword evidence="4" id="KW-1185">Reference proteome</keyword>
<accession>A0A8T2VNQ0</accession>
<comment type="caution">
    <text evidence="3">The sequence shown here is derived from an EMBL/GenBank/DDBJ whole genome shotgun (WGS) entry which is preliminary data.</text>
</comment>
<dbReference type="AlphaFoldDB" id="A0A8T2VNQ0"/>
<dbReference type="PANTHER" id="PTHR12300:SF117">
    <property type="entry name" value="LP05237P-RELATED"/>
    <property type="match status" value="1"/>
</dbReference>
<dbReference type="InterPro" id="IPR004345">
    <property type="entry name" value="TB2_DP1_HVA22"/>
</dbReference>
<dbReference type="GO" id="GO:0016020">
    <property type="term" value="C:membrane"/>
    <property type="evidence" value="ECO:0007669"/>
    <property type="project" value="UniProtKB-SubCell"/>
</dbReference>
<feature type="region of interest" description="Disordered" evidence="2">
    <location>
        <begin position="259"/>
        <end position="289"/>
    </location>
</feature>
<feature type="compositionally biased region" description="Pro residues" evidence="2">
    <location>
        <begin position="155"/>
        <end position="181"/>
    </location>
</feature>
<name>A0A8T2VNQ0_CERRI</name>
<sequence>MMGSLITRALIMVVGYVYPAYKCFKCVEMNRPDIDQLRFWCQYWIIIAIVTVLERLGDTFVSWLPLYSEAKLAFIIYLWCPKTLGTTYVYSSFLRPLVASHEGDIDRHLSELSTRAMDILAHYWQNGSVYAQSKFMEILRYVASQAPPARTEQGQPPPVSQGYFQPPPQPSVRPGYPPTAPPGYGVATSYQQPSQITDFAPSAPVIPSEYLYQSASSAGPTLDYASTQAPQTGYPRPIPGYNQPPYSRVELDQSLQVADVQPSLPQVSTPVTESTGGYMTRRQRNRKQS</sequence>
<evidence type="ECO:0000313" key="4">
    <source>
        <dbReference type="Proteomes" id="UP000825935"/>
    </source>
</evidence>
<comment type="subcellular location">
    <subcellularLocation>
        <location evidence="1">Membrane</location>
        <topology evidence="1">Multi-pass membrane protein</topology>
    </subcellularLocation>
</comment>
<dbReference type="Pfam" id="PF03134">
    <property type="entry name" value="TB2_DP1_HVA22"/>
    <property type="match status" value="1"/>
</dbReference>